<reference evidence="3 4" key="1">
    <citation type="submission" date="2015-03" db="EMBL/GenBank/DDBJ databases">
        <authorList>
            <person name="Murphy D."/>
        </authorList>
    </citation>
    <scope>NUCLEOTIDE SEQUENCE [LARGE SCALE GENOMIC DNA]</scope>
    <source>
        <strain evidence="3 4">KMM 520</strain>
    </source>
</reference>
<feature type="transmembrane region" description="Helical" evidence="1">
    <location>
        <begin position="288"/>
        <end position="306"/>
    </location>
</feature>
<dbReference type="KEGG" id="ptn:PTRA_a0363"/>
<gene>
    <name evidence="3" type="ORF">PTRA_a0363</name>
</gene>
<dbReference type="Pfam" id="PF00990">
    <property type="entry name" value="GGDEF"/>
    <property type="match status" value="1"/>
</dbReference>
<dbReference type="InterPro" id="IPR001633">
    <property type="entry name" value="EAL_dom"/>
</dbReference>
<dbReference type="InterPro" id="IPR011623">
    <property type="entry name" value="7TMR_DISM_rcpt_extracell_dom1"/>
</dbReference>
<dbReference type="OrthoDB" id="6279314at2"/>
<feature type="transmembrane region" description="Helical" evidence="1">
    <location>
        <begin position="257"/>
        <end position="276"/>
    </location>
</feature>
<protein>
    <recommendedName>
        <fullName evidence="2">EAL domain-containing protein</fullName>
    </recommendedName>
</protein>
<dbReference type="Pfam" id="PF07696">
    <property type="entry name" value="7TMR-DISMED2"/>
    <property type="match status" value="1"/>
</dbReference>
<dbReference type="InterPro" id="IPR050706">
    <property type="entry name" value="Cyclic-di-GMP_PDE-like"/>
</dbReference>
<dbReference type="SMART" id="SM00052">
    <property type="entry name" value="EAL"/>
    <property type="match status" value="1"/>
</dbReference>
<dbReference type="InterPro" id="IPR000160">
    <property type="entry name" value="GGDEF_dom"/>
</dbReference>
<dbReference type="SUPFAM" id="SSF55073">
    <property type="entry name" value="Nucleotide cyclase"/>
    <property type="match status" value="1"/>
</dbReference>
<dbReference type="InterPro" id="IPR029787">
    <property type="entry name" value="Nucleotide_cyclase"/>
</dbReference>
<dbReference type="InterPro" id="IPR011622">
    <property type="entry name" value="7TMR_DISM_rcpt_extracell_dom2"/>
</dbReference>
<dbReference type="GO" id="GO:0071111">
    <property type="term" value="F:cyclic-guanylate-specific phosphodiesterase activity"/>
    <property type="evidence" value="ECO:0007669"/>
    <property type="project" value="InterPro"/>
</dbReference>
<accession>A0A0U2WZ33</accession>
<name>A0A0U2WZ33_9GAMM</name>
<dbReference type="PATRIC" id="fig|1315283.4.peg.324"/>
<dbReference type="Gene3D" id="2.60.40.2380">
    <property type="match status" value="1"/>
</dbReference>
<evidence type="ECO:0000313" key="3">
    <source>
        <dbReference type="EMBL" id="ALS31730.1"/>
    </source>
</evidence>
<dbReference type="Pfam" id="PF00563">
    <property type="entry name" value="EAL"/>
    <property type="match status" value="1"/>
</dbReference>
<feature type="domain" description="EAL" evidence="2">
    <location>
        <begin position="583"/>
        <end position="837"/>
    </location>
</feature>
<dbReference type="PROSITE" id="PS50883">
    <property type="entry name" value="EAL"/>
    <property type="match status" value="1"/>
</dbReference>
<evidence type="ECO:0000256" key="1">
    <source>
        <dbReference type="SAM" id="Phobius"/>
    </source>
</evidence>
<dbReference type="Proteomes" id="UP000065261">
    <property type="component" value="Chromosome I"/>
</dbReference>
<dbReference type="EMBL" id="CP011034">
    <property type="protein sequence ID" value="ALS31730.1"/>
    <property type="molecule type" value="Genomic_DNA"/>
</dbReference>
<sequence>MEFKTLRYHALAAAILILIFFIINTLVSNLITPARYTIDKIAPIYLNYAYYIDSSKQLTFDELMAQPERIIAQPFSKIPWSFTAQNYWLLIDLKNKNLKSEDIVAHFDNPMVDHLTIYQLNDKKQLLHTYNLGDKEQDLSLFQYSVPHIRFTLEGQATQHLVIKIDTGGISKTPVNLYRNKEFVDLVRSQTGIWGIFVGVLIMAALYNLVLYFGIKDRVYLVYIGYIISAIVLMGAVLGFGFYLWPTPWQLFIHERVVFANYAIAFFTLAFCTLFLRYHKDNCWRYKLSVILLSLMFILAVSSLFIPENIAAPIFFVIMAALYIVCIILIYNKLRSGFRWAKYYVLSWVPLILGAAIQPLELTGVISYSFTTRHAFLVAILCEIVLMAMALADRVRYQRERALYHATHTQQTKLLNSAKLKQAFMMLQTQQRRAILCLVKIRHFNSLNTIITPAQGYTLIRHVADKLALQLSYEREFIDLDNDLSAITQFSDLGSGVFAFISTKTQSQVMLEERLTKVLAGLPKQYEIKGLNLQLNYSTGFSYLNENDDFDYWLQHGYLALKNAKDSINKVSSSVHDKQQVMDVTLAAKLQQAIKTNKLALYYQAQLNFSTNKVNGAEALLRWPDPAFKSISIEKLIILAEHTGIINELTLWIIEQACQDIIRFTQNGHPGHTVSVNLSAKNLTINNLAEKVENILIKYQVPAHLLKFELTESAFVESQEALIKLVEQLNTLGVKVVLDDFGTGYASLSYLVNFHFSELKIDKSFVLDLPNNHTHQVIVQTAIDMAHNLGLSITIEGVETQEVHDLLKGMNADHAQGYLYAKPLAYDDYLLYLNSQYNLKMLDSPF</sequence>
<evidence type="ECO:0000259" key="2">
    <source>
        <dbReference type="PROSITE" id="PS50883"/>
    </source>
</evidence>
<feature type="transmembrane region" description="Helical" evidence="1">
    <location>
        <begin position="220"/>
        <end position="245"/>
    </location>
</feature>
<dbReference type="RefSeq" id="WP_058374488.1">
    <property type="nucleotide sequence ID" value="NZ_CP011034.1"/>
</dbReference>
<dbReference type="AlphaFoldDB" id="A0A0U2WZ33"/>
<feature type="transmembrane region" description="Helical" evidence="1">
    <location>
        <begin position="312"/>
        <end position="331"/>
    </location>
</feature>
<keyword evidence="1" id="KW-0812">Transmembrane</keyword>
<keyword evidence="1" id="KW-1133">Transmembrane helix</keyword>
<dbReference type="Pfam" id="PF07695">
    <property type="entry name" value="7TMR-DISM_7TM"/>
    <property type="match status" value="1"/>
</dbReference>
<dbReference type="SUPFAM" id="SSF141868">
    <property type="entry name" value="EAL domain-like"/>
    <property type="match status" value="1"/>
</dbReference>
<keyword evidence="1" id="KW-0472">Membrane</keyword>
<dbReference type="Gene3D" id="3.30.70.270">
    <property type="match status" value="1"/>
</dbReference>
<dbReference type="CDD" id="cd01948">
    <property type="entry name" value="EAL"/>
    <property type="match status" value="1"/>
</dbReference>
<evidence type="ECO:0000313" key="4">
    <source>
        <dbReference type="Proteomes" id="UP000065261"/>
    </source>
</evidence>
<organism evidence="3">
    <name type="scientific">Pseudoalteromonas translucida KMM 520</name>
    <dbReference type="NCBI Taxonomy" id="1315283"/>
    <lineage>
        <taxon>Bacteria</taxon>
        <taxon>Pseudomonadati</taxon>
        <taxon>Pseudomonadota</taxon>
        <taxon>Gammaproteobacteria</taxon>
        <taxon>Alteromonadales</taxon>
        <taxon>Pseudoalteromonadaceae</taxon>
        <taxon>Pseudoalteromonas</taxon>
    </lineage>
</organism>
<feature type="transmembrane region" description="Helical" evidence="1">
    <location>
        <begin position="192"/>
        <end position="213"/>
    </location>
</feature>
<feature type="transmembrane region" description="Helical" evidence="1">
    <location>
        <begin position="374"/>
        <end position="392"/>
    </location>
</feature>
<feature type="transmembrane region" description="Helical" evidence="1">
    <location>
        <begin position="343"/>
        <end position="368"/>
    </location>
</feature>
<dbReference type="InterPro" id="IPR043128">
    <property type="entry name" value="Rev_trsase/Diguanyl_cyclase"/>
</dbReference>
<dbReference type="PANTHER" id="PTHR33121:SF79">
    <property type="entry name" value="CYCLIC DI-GMP PHOSPHODIESTERASE PDED-RELATED"/>
    <property type="match status" value="1"/>
</dbReference>
<dbReference type="Gene3D" id="3.20.20.450">
    <property type="entry name" value="EAL domain"/>
    <property type="match status" value="1"/>
</dbReference>
<dbReference type="PANTHER" id="PTHR33121">
    <property type="entry name" value="CYCLIC DI-GMP PHOSPHODIESTERASE PDEF"/>
    <property type="match status" value="1"/>
</dbReference>
<proteinExistence type="predicted"/>
<dbReference type="InterPro" id="IPR035919">
    <property type="entry name" value="EAL_sf"/>
</dbReference>